<evidence type="ECO:0000259" key="2">
    <source>
        <dbReference type="Pfam" id="PF01464"/>
    </source>
</evidence>
<evidence type="ECO:0000256" key="1">
    <source>
        <dbReference type="ARBA" id="ARBA00007734"/>
    </source>
</evidence>
<dbReference type="Gene3D" id="1.10.530.10">
    <property type="match status" value="1"/>
</dbReference>
<accession>A0ABT0YRT3</accession>
<dbReference type="EMBL" id="JAMKFE010000012">
    <property type="protein sequence ID" value="MCM5681455.1"/>
    <property type="molecule type" value="Genomic_DNA"/>
</dbReference>
<proteinExistence type="inferred from homology"/>
<reference evidence="3" key="1">
    <citation type="submission" date="2022-05" db="EMBL/GenBank/DDBJ databases">
        <title>Schlegelella sp. nov., isolated from mangrove soil.</title>
        <authorList>
            <person name="Liu Y."/>
            <person name="Ge X."/>
            <person name="Liu W."/>
        </authorList>
    </citation>
    <scope>NUCLEOTIDE SEQUENCE</scope>
    <source>
        <strain evidence="3">S2-27</strain>
    </source>
</reference>
<dbReference type="RefSeq" id="WP_251779936.1">
    <property type="nucleotide sequence ID" value="NZ_JAMKFE010000012.1"/>
</dbReference>
<dbReference type="InterPro" id="IPR023346">
    <property type="entry name" value="Lysozyme-like_dom_sf"/>
</dbReference>
<dbReference type="PROSITE" id="PS00922">
    <property type="entry name" value="TRANSGLYCOSYLASE"/>
    <property type="match status" value="1"/>
</dbReference>
<dbReference type="Proteomes" id="UP001165541">
    <property type="component" value="Unassembled WGS sequence"/>
</dbReference>
<dbReference type="CDD" id="cd00254">
    <property type="entry name" value="LT-like"/>
    <property type="match status" value="1"/>
</dbReference>
<dbReference type="PANTHER" id="PTHR37423">
    <property type="entry name" value="SOLUBLE LYTIC MUREIN TRANSGLYCOSYLASE-RELATED"/>
    <property type="match status" value="1"/>
</dbReference>
<dbReference type="Pfam" id="PF01464">
    <property type="entry name" value="SLT"/>
    <property type="match status" value="1"/>
</dbReference>
<evidence type="ECO:0000313" key="3">
    <source>
        <dbReference type="EMBL" id="MCM5681455.1"/>
    </source>
</evidence>
<evidence type="ECO:0000313" key="4">
    <source>
        <dbReference type="Proteomes" id="UP001165541"/>
    </source>
</evidence>
<sequence>MEYLCRQRDGSERRVPADEALLSRRAGFACLPVITGRPLSGDADVVTVHVGITEIAAAPGPVLDAIAVPPSLPAPPPSIAESLVQAARRHGLDPSLVVAVMYVESRYRPQARSPKGALGLMQLMPATASQYGVSTEQALLDPHVNIDVGARHLRSLVDRFGDRIDLVLAAYNAGEGAVARHGHRVPPYAETRDYVRKVMALMEAAASGP</sequence>
<protein>
    <submittedName>
        <fullName evidence="3">Lytic transglycosylase domain-containing protein</fullName>
    </submittedName>
</protein>
<organism evidence="3 4">
    <name type="scientific">Caldimonas mangrovi</name>
    <dbReference type="NCBI Taxonomy" id="2944811"/>
    <lineage>
        <taxon>Bacteria</taxon>
        <taxon>Pseudomonadati</taxon>
        <taxon>Pseudomonadota</taxon>
        <taxon>Betaproteobacteria</taxon>
        <taxon>Burkholderiales</taxon>
        <taxon>Sphaerotilaceae</taxon>
        <taxon>Caldimonas</taxon>
    </lineage>
</organism>
<comment type="similarity">
    <text evidence="1">Belongs to the transglycosylase Slt family.</text>
</comment>
<dbReference type="PANTHER" id="PTHR37423:SF2">
    <property type="entry name" value="MEMBRANE-BOUND LYTIC MUREIN TRANSGLYCOSYLASE C"/>
    <property type="match status" value="1"/>
</dbReference>
<dbReference type="InterPro" id="IPR000189">
    <property type="entry name" value="Transglyc_AS"/>
</dbReference>
<gene>
    <name evidence="3" type="ORF">M8A51_18155</name>
</gene>
<feature type="domain" description="Transglycosylase SLT" evidence="2">
    <location>
        <begin position="85"/>
        <end position="184"/>
    </location>
</feature>
<keyword evidence="4" id="KW-1185">Reference proteome</keyword>
<dbReference type="SUPFAM" id="SSF53955">
    <property type="entry name" value="Lysozyme-like"/>
    <property type="match status" value="1"/>
</dbReference>
<comment type="caution">
    <text evidence="3">The sequence shown here is derived from an EMBL/GenBank/DDBJ whole genome shotgun (WGS) entry which is preliminary data.</text>
</comment>
<name>A0ABT0YRT3_9BURK</name>
<dbReference type="InterPro" id="IPR008258">
    <property type="entry name" value="Transglycosylase_SLT_dom_1"/>
</dbReference>